<dbReference type="EMBL" id="JAXCGZ010000087">
    <property type="protein sequence ID" value="KAK7086763.1"/>
    <property type="molecule type" value="Genomic_DNA"/>
</dbReference>
<sequence>MSSIKECLIMITWIGLMVLLALRTSSAYPLYGLTPYIDDDAYDMPNQDQLGVKRGFWEKRSSKDMTWNDDGIGGYPFAMQWNERNKPDKRGFGSMMPAYLVHMYRPDIPVLPPKSLFSPPRQSSERGKRSNDR</sequence>
<evidence type="ECO:0000256" key="1">
    <source>
        <dbReference type="SAM" id="MobiDB-lite"/>
    </source>
</evidence>
<evidence type="ECO:0000313" key="3">
    <source>
        <dbReference type="EMBL" id="KAK7086763.1"/>
    </source>
</evidence>
<name>A0AAN9FUB7_HALRR</name>
<accession>A0AAN9FUB7</accession>
<evidence type="ECO:0000313" key="4">
    <source>
        <dbReference type="Proteomes" id="UP001381693"/>
    </source>
</evidence>
<dbReference type="AlphaFoldDB" id="A0AAN9FUB7"/>
<reference evidence="3 4" key="1">
    <citation type="submission" date="2023-11" db="EMBL/GenBank/DDBJ databases">
        <title>Halocaridina rubra genome assembly.</title>
        <authorList>
            <person name="Smith C."/>
        </authorList>
    </citation>
    <scope>NUCLEOTIDE SEQUENCE [LARGE SCALE GENOMIC DNA]</scope>
    <source>
        <strain evidence="3">EP-1</strain>
        <tissue evidence="3">Whole</tissue>
    </source>
</reference>
<feature type="compositionally biased region" description="Basic and acidic residues" evidence="1">
    <location>
        <begin position="123"/>
        <end position="133"/>
    </location>
</feature>
<keyword evidence="4" id="KW-1185">Reference proteome</keyword>
<proteinExistence type="predicted"/>
<evidence type="ECO:0000256" key="2">
    <source>
        <dbReference type="SAM" id="SignalP"/>
    </source>
</evidence>
<keyword evidence="2" id="KW-0732">Signal</keyword>
<feature type="region of interest" description="Disordered" evidence="1">
    <location>
        <begin position="110"/>
        <end position="133"/>
    </location>
</feature>
<feature type="chain" id="PRO_5042926647" evidence="2">
    <location>
        <begin position="28"/>
        <end position="133"/>
    </location>
</feature>
<organism evidence="3 4">
    <name type="scientific">Halocaridina rubra</name>
    <name type="common">Hawaiian red shrimp</name>
    <dbReference type="NCBI Taxonomy" id="373956"/>
    <lineage>
        <taxon>Eukaryota</taxon>
        <taxon>Metazoa</taxon>
        <taxon>Ecdysozoa</taxon>
        <taxon>Arthropoda</taxon>
        <taxon>Crustacea</taxon>
        <taxon>Multicrustacea</taxon>
        <taxon>Malacostraca</taxon>
        <taxon>Eumalacostraca</taxon>
        <taxon>Eucarida</taxon>
        <taxon>Decapoda</taxon>
        <taxon>Pleocyemata</taxon>
        <taxon>Caridea</taxon>
        <taxon>Atyoidea</taxon>
        <taxon>Atyidae</taxon>
        <taxon>Halocaridina</taxon>
    </lineage>
</organism>
<protein>
    <submittedName>
        <fullName evidence="3">Uncharacterized protein</fullName>
    </submittedName>
</protein>
<comment type="caution">
    <text evidence="3">The sequence shown here is derived from an EMBL/GenBank/DDBJ whole genome shotgun (WGS) entry which is preliminary data.</text>
</comment>
<gene>
    <name evidence="3" type="ORF">SK128_001249</name>
</gene>
<dbReference type="Proteomes" id="UP001381693">
    <property type="component" value="Unassembled WGS sequence"/>
</dbReference>
<feature type="signal peptide" evidence="2">
    <location>
        <begin position="1"/>
        <end position="27"/>
    </location>
</feature>